<organism evidence="1 2">
    <name type="scientific">Azoarcus indigens</name>
    <dbReference type="NCBI Taxonomy" id="29545"/>
    <lineage>
        <taxon>Bacteria</taxon>
        <taxon>Pseudomonadati</taxon>
        <taxon>Pseudomonadota</taxon>
        <taxon>Betaproteobacteria</taxon>
        <taxon>Rhodocyclales</taxon>
        <taxon>Zoogloeaceae</taxon>
        <taxon>Azoarcus</taxon>
    </lineage>
</organism>
<reference evidence="1 2" key="1">
    <citation type="submission" date="2019-03" db="EMBL/GenBank/DDBJ databases">
        <title>Genomic Encyclopedia of Type Strains, Phase IV (KMG-IV): sequencing the most valuable type-strain genomes for metagenomic binning, comparative biology and taxonomic classification.</title>
        <authorList>
            <person name="Goeker M."/>
        </authorList>
    </citation>
    <scope>NUCLEOTIDE SEQUENCE [LARGE SCALE GENOMIC DNA]</scope>
    <source>
        <strain evidence="1 2">DSM 12121</strain>
    </source>
</reference>
<keyword evidence="2" id="KW-1185">Reference proteome</keyword>
<accession>A0A4R6DL70</accession>
<dbReference type="AlphaFoldDB" id="A0A4R6DL70"/>
<evidence type="ECO:0000313" key="1">
    <source>
        <dbReference type="EMBL" id="TDN45520.1"/>
    </source>
</evidence>
<name>A0A4R6DL70_9RHOO</name>
<evidence type="ECO:0000313" key="2">
    <source>
        <dbReference type="Proteomes" id="UP000295129"/>
    </source>
</evidence>
<protein>
    <submittedName>
        <fullName evidence="1">Uncharacterized protein</fullName>
    </submittedName>
</protein>
<proteinExistence type="predicted"/>
<dbReference type="Proteomes" id="UP000295129">
    <property type="component" value="Unassembled WGS sequence"/>
</dbReference>
<dbReference type="OrthoDB" id="5295681at2"/>
<comment type="caution">
    <text evidence="1">The sequence shown here is derived from an EMBL/GenBank/DDBJ whole genome shotgun (WGS) entry which is preliminary data.</text>
</comment>
<dbReference type="EMBL" id="SNVV01000030">
    <property type="protein sequence ID" value="TDN45520.1"/>
    <property type="molecule type" value="Genomic_DNA"/>
</dbReference>
<sequence>MPAYAKTRKGLEEMEVRRGALGPRARRLLILADGKRDSAELQRMLPDPAFAETLAELEREGYIEAVAGALAQETAAPAVPAPSASARPAEVPQDPVVRHQMARNFMLNTLKTFSGPYAKLSLMERIDASRDGAELRLLLEDWMKAMNESSAARPQAAALRARLEAVI</sequence>
<gene>
    <name evidence="1" type="ORF">C7389_13030</name>
</gene>